<accession>A0A136IKB1</accession>
<name>A0A136IKB1_9PEZI</name>
<feature type="compositionally biased region" description="Low complexity" evidence="1">
    <location>
        <begin position="239"/>
        <end position="252"/>
    </location>
</feature>
<evidence type="ECO:0000313" key="2">
    <source>
        <dbReference type="EMBL" id="KXJ85407.1"/>
    </source>
</evidence>
<keyword evidence="3" id="KW-1185">Reference proteome</keyword>
<reference evidence="3" key="1">
    <citation type="submission" date="2016-02" db="EMBL/GenBank/DDBJ databases">
        <title>Draft genome sequence of Microdochium bolleyi, a fungal endophyte of beachgrass.</title>
        <authorList>
            <consortium name="DOE Joint Genome Institute"/>
            <person name="David A.S."/>
            <person name="May G."/>
            <person name="Haridas S."/>
            <person name="Lim J."/>
            <person name="Wang M."/>
            <person name="Labutti K."/>
            <person name="Lipzen A."/>
            <person name="Barry K."/>
            <person name="Grigoriev I.V."/>
        </authorList>
    </citation>
    <scope>NUCLEOTIDE SEQUENCE [LARGE SCALE GENOMIC DNA]</scope>
    <source>
        <strain evidence="3">J235TASD1</strain>
    </source>
</reference>
<organism evidence="2 3">
    <name type="scientific">Microdochium bolleyi</name>
    <dbReference type="NCBI Taxonomy" id="196109"/>
    <lineage>
        <taxon>Eukaryota</taxon>
        <taxon>Fungi</taxon>
        <taxon>Dikarya</taxon>
        <taxon>Ascomycota</taxon>
        <taxon>Pezizomycotina</taxon>
        <taxon>Sordariomycetes</taxon>
        <taxon>Xylariomycetidae</taxon>
        <taxon>Xylariales</taxon>
        <taxon>Microdochiaceae</taxon>
        <taxon>Microdochium</taxon>
    </lineage>
</organism>
<proteinExistence type="predicted"/>
<gene>
    <name evidence="2" type="ORF">Micbo1qcDRAFT_210007</name>
</gene>
<protein>
    <submittedName>
        <fullName evidence="2">Uncharacterized protein</fullName>
    </submittedName>
</protein>
<feature type="compositionally biased region" description="Low complexity" evidence="1">
    <location>
        <begin position="201"/>
        <end position="215"/>
    </location>
</feature>
<dbReference type="EMBL" id="KQ964283">
    <property type="protein sequence ID" value="KXJ85407.1"/>
    <property type="molecule type" value="Genomic_DNA"/>
</dbReference>
<sequence length="414" mass="45203">MPASNIEDEVLVVPDKASPRMKLISGGSVMTDIDVDEFDLSGDEMVLCPFDDIFDFDIAWDYGSSNLTMPTNLSQVDTDMSEESLSEFVWAPQTMETTDTKFDDAMWDYINMDPAFPEAAMSTAHDEDIDVDAEWDTHFQQAETNAYPSQMELDIAGPSHEAEDVARQSELIGRTDPVCHDEMPHLVVDQAEHTAYPRPGSPSLVPSAAASLPSVEQAHESVPESPSENNDRGSGTGSGNTTTTSPVTTTATDNTVPFLRILGIKHGRLEQDGGGQDTEIIDLTQDDDNIALTQDDNDDIPLTQDGEIVDLTQDSDDIALNQDSGLIAFAQDVDLMGLTQDTEAGDEPHTPSPMLRRTPGPDEAIVKLRNDIPGQFVETPTTKRLMTIAVTELQDQLLQRSNEVSVLNYPGIED</sequence>
<dbReference type="AlphaFoldDB" id="A0A136IKB1"/>
<evidence type="ECO:0000256" key="1">
    <source>
        <dbReference type="SAM" id="MobiDB-lite"/>
    </source>
</evidence>
<evidence type="ECO:0000313" key="3">
    <source>
        <dbReference type="Proteomes" id="UP000070501"/>
    </source>
</evidence>
<dbReference type="Proteomes" id="UP000070501">
    <property type="component" value="Unassembled WGS sequence"/>
</dbReference>
<feature type="region of interest" description="Disordered" evidence="1">
    <location>
        <begin position="194"/>
        <end position="252"/>
    </location>
</feature>
<dbReference type="InParanoid" id="A0A136IKB1"/>